<dbReference type="RefSeq" id="WP_078194970.1">
    <property type="nucleotide sequence ID" value="NZ_CP017757.2"/>
</dbReference>
<dbReference type="Proteomes" id="UP000189627">
    <property type="component" value="Chromosome 1"/>
</dbReference>
<dbReference type="SUPFAM" id="SSF48498">
    <property type="entry name" value="Tetracyclin repressor-like, C-terminal domain"/>
    <property type="match status" value="1"/>
</dbReference>
<evidence type="ECO:0000256" key="4">
    <source>
        <dbReference type="PROSITE-ProRule" id="PRU00335"/>
    </source>
</evidence>
<dbReference type="Pfam" id="PF16925">
    <property type="entry name" value="TetR_C_13"/>
    <property type="match status" value="1"/>
</dbReference>
<dbReference type="PROSITE" id="PS50977">
    <property type="entry name" value="HTH_TETR_2"/>
    <property type="match status" value="1"/>
</dbReference>
<evidence type="ECO:0000256" key="1">
    <source>
        <dbReference type="ARBA" id="ARBA00023015"/>
    </source>
</evidence>
<keyword evidence="2 4" id="KW-0238">DNA-binding</keyword>
<sequence>MAARPIEFDREEALMTRAVDAFWCYGYEALPTATLAEQMGVSKSSLYNTFGTKRELLLETIAAYVDAKAGAIREVAASPRLFQPLKALLLDIVEDNDNGRGCLLVNTSAELGLHDVGVRQLVHSGFQAIMDAFELLMIAGQRSGEFKRDLDSANMTLMLVTTIAGLRVLAKAGFEAHQLAPAVENLLATIAS</sequence>
<dbReference type="Gene3D" id="1.10.10.60">
    <property type="entry name" value="Homeodomain-like"/>
    <property type="match status" value="1"/>
</dbReference>
<name>A0A1U9UIX8_CUPNE</name>
<evidence type="ECO:0000313" key="7">
    <source>
        <dbReference type="Proteomes" id="UP000189627"/>
    </source>
</evidence>
<evidence type="ECO:0000256" key="3">
    <source>
        <dbReference type="ARBA" id="ARBA00023163"/>
    </source>
</evidence>
<dbReference type="InterPro" id="IPR009057">
    <property type="entry name" value="Homeodomain-like_sf"/>
</dbReference>
<dbReference type="InterPro" id="IPR036271">
    <property type="entry name" value="Tet_transcr_reg_TetR-rel_C_sf"/>
</dbReference>
<accession>A0A1U9UIX8</accession>
<dbReference type="KEGG" id="cuh:BJN34_01405"/>
<dbReference type="EMBL" id="CP017757">
    <property type="protein sequence ID" value="AQV92549.1"/>
    <property type="molecule type" value="Genomic_DNA"/>
</dbReference>
<feature type="domain" description="HTH tetR-type" evidence="5">
    <location>
        <begin position="8"/>
        <end position="68"/>
    </location>
</feature>
<feature type="DNA-binding region" description="H-T-H motif" evidence="4">
    <location>
        <begin position="31"/>
        <end position="50"/>
    </location>
</feature>
<keyword evidence="1" id="KW-0805">Transcription regulation</keyword>
<gene>
    <name evidence="6" type="ORF">BJN34_01405</name>
</gene>
<dbReference type="InterPro" id="IPR011075">
    <property type="entry name" value="TetR_C"/>
</dbReference>
<evidence type="ECO:0000313" key="6">
    <source>
        <dbReference type="EMBL" id="AQV92549.1"/>
    </source>
</evidence>
<protein>
    <submittedName>
        <fullName evidence="6">TetR/AcrR family transcriptional regulator</fullName>
    </submittedName>
</protein>
<evidence type="ECO:0000259" key="5">
    <source>
        <dbReference type="PROSITE" id="PS50977"/>
    </source>
</evidence>
<keyword evidence="3" id="KW-0804">Transcription</keyword>
<dbReference type="SUPFAM" id="SSF46689">
    <property type="entry name" value="Homeodomain-like"/>
    <property type="match status" value="1"/>
</dbReference>
<organism evidence="6 7">
    <name type="scientific">Cupriavidus necator</name>
    <name type="common">Alcaligenes eutrophus</name>
    <name type="synonym">Ralstonia eutropha</name>
    <dbReference type="NCBI Taxonomy" id="106590"/>
    <lineage>
        <taxon>Bacteria</taxon>
        <taxon>Pseudomonadati</taxon>
        <taxon>Pseudomonadota</taxon>
        <taxon>Betaproteobacteria</taxon>
        <taxon>Burkholderiales</taxon>
        <taxon>Burkholderiaceae</taxon>
        <taxon>Cupriavidus</taxon>
    </lineage>
</organism>
<reference evidence="7" key="1">
    <citation type="submission" date="2017-02" db="EMBL/GenBank/DDBJ databases">
        <title>Complete genome sequence of Cupriavidus necator strain NH9, a 3-chlorobenzoate degrader.</title>
        <authorList>
            <person name="Moriuchi R."/>
            <person name="Dohra H."/>
            <person name="Ogawa N."/>
        </authorList>
    </citation>
    <scope>NUCLEOTIDE SEQUENCE [LARGE SCALE GENOMIC DNA]</scope>
    <source>
        <strain evidence="7">NH9</strain>
    </source>
</reference>
<dbReference type="GO" id="GO:0003677">
    <property type="term" value="F:DNA binding"/>
    <property type="evidence" value="ECO:0007669"/>
    <property type="project" value="UniProtKB-UniRule"/>
</dbReference>
<dbReference type="Pfam" id="PF00440">
    <property type="entry name" value="TetR_N"/>
    <property type="match status" value="1"/>
</dbReference>
<dbReference type="InterPro" id="IPR001647">
    <property type="entry name" value="HTH_TetR"/>
</dbReference>
<dbReference type="OrthoDB" id="270177at2"/>
<dbReference type="Gene3D" id="1.10.357.10">
    <property type="entry name" value="Tetracycline Repressor, domain 2"/>
    <property type="match status" value="1"/>
</dbReference>
<proteinExistence type="predicted"/>
<dbReference type="AlphaFoldDB" id="A0A1U9UIX8"/>
<dbReference type="PANTHER" id="PTHR47506:SF10">
    <property type="entry name" value="TRANSCRIPTIONAL REGULATORY PROTEIN"/>
    <property type="match status" value="1"/>
</dbReference>
<dbReference type="PANTHER" id="PTHR47506">
    <property type="entry name" value="TRANSCRIPTIONAL REGULATORY PROTEIN"/>
    <property type="match status" value="1"/>
</dbReference>
<evidence type="ECO:0000256" key="2">
    <source>
        <dbReference type="ARBA" id="ARBA00023125"/>
    </source>
</evidence>